<keyword evidence="2" id="KW-0479">Metal-binding</keyword>
<keyword evidence="3" id="KW-0408">Iron</keyword>
<organism evidence="5">
    <name type="scientific">Dechloromonas aromatica (strain RCB)</name>
    <dbReference type="NCBI Taxonomy" id="159087"/>
    <lineage>
        <taxon>Bacteria</taxon>
        <taxon>Pseudomonadati</taxon>
        <taxon>Pseudomonadota</taxon>
        <taxon>Betaproteobacteria</taxon>
        <taxon>Rhodocyclales</taxon>
        <taxon>Azonexaceae</taxon>
        <taxon>Dechloromonas</taxon>
    </lineage>
</organism>
<feature type="domain" description="Hemerythrin-like" evidence="4">
    <location>
        <begin position="30"/>
        <end position="137"/>
    </location>
</feature>
<dbReference type="OrthoDB" id="5296936at2"/>
<dbReference type="STRING" id="159087.Daro_1333"/>
<dbReference type="HOGENOM" id="CLU_086902_1_1_4"/>
<evidence type="ECO:0000256" key="1">
    <source>
        <dbReference type="ARBA" id="ARBA00010587"/>
    </source>
</evidence>
<sequence length="161" mass="18296">MGKNEKPLIFGEHQKSKIQWSDNLLVGHSGIDETHREFVTLANALSESCEESAPTRLHQLEEHLMSHFDNEKLLMEKTEFPATDCHIEEHAKVFDAVVLVRERYSDGTASLNDIKRLAQALIDWFPGHIFYMDSALSTWVSKKTHNGSPLILHRSKPSSST</sequence>
<reference evidence="5" key="1">
    <citation type="submission" date="2005-08" db="EMBL/GenBank/DDBJ databases">
        <title>Complete sequence of Dechloromonas aromatica RCB.</title>
        <authorList>
            <person name="Salinero K.K."/>
            <person name="Copeland A."/>
            <person name="Lucas S."/>
            <person name="Lapidus A."/>
            <person name="Barry K."/>
            <person name="Detter J.C."/>
            <person name="Glavina T."/>
            <person name="Hammon N."/>
            <person name="Israni S."/>
            <person name="Pitluck S."/>
            <person name="Di Bartolo G."/>
            <person name="Trong S."/>
            <person name="Schmutz J."/>
            <person name="Larimer F."/>
            <person name="Land M."/>
            <person name="Ivanova N."/>
            <person name="Richardson P."/>
        </authorList>
    </citation>
    <scope>NUCLEOTIDE SEQUENCE</scope>
    <source>
        <strain evidence="5">RCB</strain>
    </source>
</reference>
<dbReference type="GO" id="GO:0046872">
    <property type="term" value="F:metal ion binding"/>
    <property type="evidence" value="ECO:0007669"/>
    <property type="project" value="UniProtKB-KW"/>
</dbReference>
<dbReference type="CDD" id="cd12107">
    <property type="entry name" value="Hemerythrin"/>
    <property type="match status" value="1"/>
</dbReference>
<dbReference type="Gene3D" id="1.20.120.50">
    <property type="entry name" value="Hemerythrin-like"/>
    <property type="match status" value="1"/>
</dbReference>
<evidence type="ECO:0000313" key="5">
    <source>
        <dbReference type="EMBL" id="AAZ46082.1"/>
    </source>
</evidence>
<dbReference type="NCBIfam" id="TIGR02481">
    <property type="entry name" value="hemeryth_dom"/>
    <property type="match status" value="1"/>
</dbReference>
<dbReference type="InterPro" id="IPR012827">
    <property type="entry name" value="Hemerythrin_metal-bd"/>
</dbReference>
<protein>
    <submittedName>
        <fullName evidence="5">Hemerythrin HHE cation binding region</fullName>
    </submittedName>
</protein>
<name>Q47GE9_DECAR</name>
<dbReference type="KEGG" id="dar:Daro_1333"/>
<dbReference type="PANTHER" id="PTHR37164:SF1">
    <property type="entry name" value="BACTERIOHEMERYTHRIN"/>
    <property type="match status" value="1"/>
</dbReference>
<gene>
    <name evidence="5" type="ordered locus">Daro_1333</name>
</gene>
<dbReference type="InterPro" id="IPR012312">
    <property type="entry name" value="Hemerythrin-like"/>
</dbReference>
<evidence type="ECO:0000256" key="2">
    <source>
        <dbReference type="ARBA" id="ARBA00022723"/>
    </source>
</evidence>
<proteinExistence type="inferred from homology"/>
<evidence type="ECO:0000256" key="3">
    <source>
        <dbReference type="ARBA" id="ARBA00023004"/>
    </source>
</evidence>
<dbReference type="EMBL" id="CP000089">
    <property type="protein sequence ID" value="AAZ46082.1"/>
    <property type="molecule type" value="Genomic_DNA"/>
</dbReference>
<dbReference type="PANTHER" id="PTHR37164">
    <property type="entry name" value="BACTERIOHEMERYTHRIN"/>
    <property type="match status" value="1"/>
</dbReference>
<comment type="similarity">
    <text evidence="1">Belongs to the hemerythrin family.</text>
</comment>
<evidence type="ECO:0000259" key="4">
    <source>
        <dbReference type="Pfam" id="PF01814"/>
    </source>
</evidence>
<dbReference type="AlphaFoldDB" id="Q47GE9"/>
<accession>Q47GE9</accession>
<dbReference type="Pfam" id="PF01814">
    <property type="entry name" value="Hemerythrin"/>
    <property type="match status" value="1"/>
</dbReference>
<dbReference type="SUPFAM" id="SSF47188">
    <property type="entry name" value="Hemerythrin-like"/>
    <property type="match status" value="1"/>
</dbReference>
<dbReference type="InterPro" id="IPR035938">
    <property type="entry name" value="Hemerythrin-like_sf"/>
</dbReference>
<dbReference type="eggNOG" id="COG2703">
    <property type="taxonomic scope" value="Bacteria"/>
</dbReference>
<dbReference type="InterPro" id="IPR050669">
    <property type="entry name" value="Hemerythrin"/>
</dbReference>